<dbReference type="Proteomes" id="UP000004105">
    <property type="component" value="Unassembled WGS sequence"/>
</dbReference>
<reference evidence="1 2" key="1">
    <citation type="submission" date="2011-02" db="EMBL/GenBank/DDBJ databases">
        <authorList>
            <person name="Muzny D."/>
            <person name="Qin X."/>
            <person name="Deng J."/>
            <person name="Jiang H."/>
            <person name="Liu Y."/>
            <person name="Qu J."/>
            <person name="Song X.-Z."/>
            <person name="Zhang L."/>
            <person name="Thornton R."/>
            <person name="Coyle M."/>
            <person name="Francisco L."/>
            <person name="Jackson L."/>
            <person name="Javaid M."/>
            <person name="Korchina V."/>
            <person name="Kovar C."/>
            <person name="Mata R."/>
            <person name="Mathew T."/>
            <person name="Ngo R."/>
            <person name="Nguyen L."/>
            <person name="Nguyen N."/>
            <person name="Okwuonu G."/>
            <person name="Ongeri F."/>
            <person name="Pham C."/>
            <person name="Simmons D."/>
            <person name="Wilczek-Boney K."/>
            <person name="Hale W."/>
            <person name="Jakkamsetti A."/>
            <person name="Pham P."/>
            <person name="Ruth R."/>
            <person name="San Lucas F."/>
            <person name="Warren J."/>
            <person name="Zhang J."/>
            <person name="Zhao Z."/>
            <person name="Zhou C."/>
            <person name="Zhu D."/>
            <person name="Lee S."/>
            <person name="Bess C."/>
            <person name="Blankenburg K."/>
            <person name="Forbes L."/>
            <person name="Fu Q."/>
            <person name="Gubbala S."/>
            <person name="Hirani K."/>
            <person name="Jayaseelan J.C."/>
            <person name="Lara F."/>
            <person name="Munidasa M."/>
            <person name="Palculict T."/>
            <person name="Patil S."/>
            <person name="Pu L.-L."/>
            <person name="Saada N."/>
            <person name="Tang L."/>
            <person name="Weissenberger G."/>
            <person name="Zhu Y."/>
            <person name="Hemphill L."/>
            <person name="Shang Y."/>
            <person name="Youmans B."/>
            <person name="Ayvaz T."/>
            <person name="Ross M."/>
            <person name="Santibanez J."/>
            <person name="Aqrawi P."/>
            <person name="Gross S."/>
            <person name="Joshi V."/>
            <person name="Fowler G."/>
            <person name="Nazareth L."/>
            <person name="Reid J."/>
            <person name="Worley K."/>
            <person name="Petrosino J."/>
            <person name="Highlander S."/>
            <person name="Gibbs R."/>
        </authorList>
    </citation>
    <scope>NUCLEOTIDE SEQUENCE [LARGE SCALE GENOMIC DNA]</scope>
    <source>
        <strain evidence="1 2">ATCC BAA-1200</strain>
    </source>
</reference>
<comment type="caution">
    <text evidence="1">The sequence shown here is derived from an EMBL/GenBank/DDBJ whole genome shotgun (WGS) entry which is preliminary data.</text>
</comment>
<keyword evidence="2" id="KW-1185">Reference proteome</keyword>
<dbReference type="EMBL" id="AFAY01000010">
    <property type="protein sequence ID" value="EGF11755.1"/>
    <property type="molecule type" value="Genomic_DNA"/>
</dbReference>
<proteinExistence type="predicted"/>
<organism evidence="1 2">
    <name type="scientific">Neisseria bacilliformis ATCC BAA-1200</name>
    <dbReference type="NCBI Taxonomy" id="888742"/>
    <lineage>
        <taxon>Bacteria</taxon>
        <taxon>Pseudomonadati</taxon>
        <taxon>Pseudomonadota</taxon>
        <taxon>Betaproteobacteria</taxon>
        <taxon>Neisseriales</taxon>
        <taxon>Neisseriaceae</taxon>
        <taxon>Neisseria</taxon>
    </lineage>
</organism>
<dbReference type="AlphaFoldDB" id="F2B9W5"/>
<gene>
    <name evidence="1" type="ORF">HMPREF9123_0564</name>
</gene>
<evidence type="ECO:0000313" key="2">
    <source>
        <dbReference type="Proteomes" id="UP000004105"/>
    </source>
</evidence>
<accession>F2B9W5</accession>
<evidence type="ECO:0000313" key="1">
    <source>
        <dbReference type="EMBL" id="EGF11755.1"/>
    </source>
</evidence>
<sequence>MFESGDSTPPPRRCEQRCKAFQLPWEKYSSEIKEEIYGVAAPCRITHTVCGLLPCIFLLLFHYKIAVFQE</sequence>
<name>F2B9W5_9NEIS</name>
<dbReference type="HOGENOM" id="CLU_2753683_0_0_4"/>
<protein>
    <submittedName>
        <fullName evidence="1">Uncharacterized protein</fullName>
    </submittedName>
</protein>